<comment type="subcellular location">
    <subcellularLocation>
        <location evidence="1">Membrane</location>
        <topology evidence="1">Multi-pass membrane protein</topology>
    </subcellularLocation>
</comment>
<dbReference type="EMBL" id="JACBKZ010000015">
    <property type="protein sequence ID" value="KAF5929987.1"/>
    <property type="molecule type" value="Genomic_DNA"/>
</dbReference>
<feature type="transmembrane region" description="Helical" evidence="6">
    <location>
        <begin position="102"/>
        <end position="124"/>
    </location>
</feature>
<dbReference type="AlphaFoldDB" id="A0A7J7FPW9"/>
<feature type="transmembrane region" description="Helical" evidence="6">
    <location>
        <begin position="203"/>
        <end position="223"/>
    </location>
</feature>
<evidence type="ECO:0000256" key="7">
    <source>
        <dbReference type="SAM" id="SignalP"/>
    </source>
</evidence>
<name>A0A7J7FPW9_CAMSI</name>
<dbReference type="Proteomes" id="UP000593564">
    <property type="component" value="Unassembled WGS sequence"/>
</dbReference>
<evidence type="ECO:0000256" key="2">
    <source>
        <dbReference type="ARBA" id="ARBA00022692"/>
    </source>
</evidence>
<feature type="transmembrane region" description="Helical" evidence="6">
    <location>
        <begin position="229"/>
        <end position="249"/>
    </location>
</feature>
<evidence type="ECO:0000256" key="4">
    <source>
        <dbReference type="ARBA" id="ARBA00023136"/>
    </source>
</evidence>
<accession>A0A7J7FPW9</accession>
<feature type="transmembrane region" description="Helical" evidence="6">
    <location>
        <begin position="317"/>
        <end position="335"/>
    </location>
</feature>
<evidence type="ECO:0000256" key="5">
    <source>
        <dbReference type="ARBA" id="ARBA00044504"/>
    </source>
</evidence>
<dbReference type="InterPro" id="IPR010658">
    <property type="entry name" value="Nodulin-like"/>
</dbReference>
<evidence type="ECO:0000259" key="9">
    <source>
        <dbReference type="Pfam" id="PF23262"/>
    </source>
</evidence>
<evidence type="ECO:0000259" key="8">
    <source>
        <dbReference type="Pfam" id="PF06813"/>
    </source>
</evidence>
<keyword evidence="7" id="KW-0732">Signal</keyword>
<evidence type="ECO:0000313" key="10">
    <source>
        <dbReference type="EMBL" id="KAF5929987.1"/>
    </source>
</evidence>
<dbReference type="SUPFAM" id="SSF103473">
    <property type="entry name" value="MFS general substrate transporter"/>
    <property type="match status" value="1"/>
</dbReference>
<keyword evidence="11" id="KW-1185">Reference proteome</keyword>
<gene>
    <name evidence="10" type="ORF">HYC85_030860</name>
</gene>
<dbReference type="Pfam" id="PF06813">
    <property type="entry name" value="Nodulin-like"/>
    <property type="match status" value="1"/>
</dbReference>
<feature type="transmembrane region" description="Helical" evidence="6">
    <location>
        <begin position="388"/>
        <end position="404"/>
    </location>
</feature>
<feature type="transmembrane region" description="Helical" evidence="6">
    <location>
        <begin position="448"/>
        <end position="468"/>
    </location>
</feature>
<organism evidence="10 11">
    <name type="scientific">Camellia sinensis</name>
    <name type="common">Tea plant</name>
    <name type="synonym">Thea sinensis</name>
    <dbReference type="NCBI Taxonomy" id="4442"/>
    <lineage>
        <taxon>Eukaryota</taxon>
        <taxon>Viridiplantae</taxon>
        <taxon>Streptophyta</taxon>
        <taxon>Embryophyta</taxon>
        <taxon>Tracheophyta</taxon>
        <taxon>Spermatophyta</taxon>
        <taxon>Magnoliopsida</taxon>
        <taxon>eudicotyledons</taxon>
        <taxon>Gunneridae</taxon>
        <taxon>Pentapetalae</taxon>
        <taxon>asterids</taxon>
        <taxon>Ericales</taxon>
        <taxon>Theaceae</taxon>
        <taxon>Camellia</taxon>
    </lineage>
</organism>
<feature type="domain" description="NFD4 C-terminal" evidence="9">
    <location>
        <begin position="302"/>
        <end position="514"/>
    </location>
</feature>
<feature type="chain" id="PRO_5029695554" description="Nodulin-like domain-containing protein" evidence="7">
    <location>
        <begin position="20"/>
        <end position="517"/>
    </location>
</feature>
<feature type="transmembrane region" description="Helical" evidence="6">
    <location>
        <begin position="488"/>
        <end position="507"/>
    </location>
</feature>
<dbReference type="PANTHER" id="PTHR21576:SF11">
    <property type="entry name" value="MAJOR FACILITATOR SUPERFAMILY PROTEIN"/>
    <property type="match status" value="1"/>
</dbReference>
<feature type="domain" description="Nodulin-like" evidence="8">
    <location>
        <begin position="4"/>
        <end position="248"/>
    </location>
</feature>
<dbReference type="PANTHER" id="PTHR21576">
    <property type="entry name" value="UNCHARACTERIZED NODULIN-LIKE PROTEIN"/>
    <property type="match status" value="1"/>
</dbReference>
<dbReference type="Gene3D" id="1.20.1250.20">
    <property type="entry name" value="MFS general substrate transporter like domains"/>
    <property type="match status" value="1"/>
</dbReference>
<evidence type="ECO:0008006" key="12">
    <source>
        <dbReference type="Google" id="ProtNLM"/>
    </source>
</evidence>
<evidence type="ECO:0000256" key="1">
    <source>
        <dbReference type="ARBA" id="ARBA00004141"/>
    </source>
</evidence>
<feature type="transmembrane region" description="Helical" evidence="6">
    <location>
        <begin position="68"/>
        <end position="90"/>
    </location>
</feature>
<feature type="transmembrane region" description="Helical" evidence="6">
    <location>
        <begin position="410"/>
        <end position="436"/>
    </location>
</feature>
<keyword evidence="2 6" id="KW-0812">Transmembrane</keyword>
<evidence type="ECO:0000256" key="3">
    <source>
        <dbReference type="ARBA" id="ARBA00022989"/>
    </source>
</evidence>
<dbReference type="InterPro" id="IPR036259">
    <property type="entry name" value="MFS_trans_sf"/>
</dbReference>
<evidence type="ECO:0000256" key="6">
    <source>
        <dbReference type="SAM" id="Phobius"/>
    </source>
</evidence>
<dbReference type="Pfam" id="PF23262">
    <property type="entry name" value="NFD4_C"/>
    <property type="match status" value="1"/>
</dbReference>
<dbReference type="GO" id="GO:0016020">
    <property type="term" value="C:membrane"/>
    <property type="evidence" value="ECO:0007669"/>
    <property type="project" value="UniProtKB-SubCell"/>
</dbReference>
<reference evidence="11" key="1">
    <citation type="journal article" date="2020" name="Nat. Commun.">
        <title>Genome assembly of wild tea tree DASZ reveals pedigree and selection history of tea varieties.</title>
        <authorList>
            <person name="Zhang W."/>
            <person name="Zhang Y."/>
            <person name="Qiu H."/>
            <person name="Guo Y."/>
            <person name="Wan H."/>
            <person name="Zhang X."/>
            <person name="Scossa F."/>
            <person name="Alseekh S."/>
            <person name="Zhang Q."/>
            <person name="Wang P."/>
            <person name="Xu L."/>
            <person name="Schmidt M.H."/>
            <person name="Jia X."/>
            <person name="Li D."/>
            <person name="Zhu A."/>
            <person name="Guo F."/>
            <person name="Chen W."/>
            <person name="Ni D."/>
            <person name="Usadel B."/>
            <person name="Fernie A.R."/>
            <person name="Wen W."/>
        </authorList>
    </citation>
    <scope>NUCLEOTIDE SEQUENCE [LARGE SCALE GENOMIC DNA]</scope>
    <source>
        <strain evidence="11">cv. G240</strain>
    </source>
</reference>
<feature type="transmembrane region" description="Helical" evidence="6">
    <location>
        <begin position="168"/>
        <end position="191"/>
    </location>
</feature>
<keyword evidence="3 6" id="KW-1133">Transmembrane helix</keyword>
<reference evidence="10 11" key="2">
    <citation type="submission" date="2020-07" db="EMBL/GenBank/DDBJ databases">
        <title>Genome assembly of wild tea tree DASZ reveals pedigree and selection history of tea varieties.</title>
        <authorList>
            <person name="Zhang W."/>
        </authorList>
    </citation>
    <scope>NUCLEOTIDE SEQUENCE [LARGE SCALE GENOMIC DNA]</scope>
    <source>
        <strain evidence="11">cv. G240</strain>
        <tissue evidence="10">Leaf</tissue>
    </source>
</reference>
<dbReference type="InterPro" id="IPR056555">
    <property type="entry name" value="NFD4_C"/>
</dbReference>
<sequence>MALQWLTLVGAIWLQSINGTNSNFPAYSSQLKRLLSISQVQLNNLTFASDAGKLLGWFAGFASLHLPLWLLLLIGSLLGFIGYGLQFLFLTNQITSLSYTHVFFLSILAGNSICWINTVCYSVTIHNFPFDRQVAVGLSTSYLGLSAKIYTDIVDALFPSSPIERAKAYLLLNSILPLMVCVVALPVVRYVNSRKSRRTEGGFVVMFSITIATGTFAVISSFFSLMLASWIIVTAMGVLLLAPIVVPVAERVMERLEKKCWRRRVCDGNVEEVVGGGGKGLEEGVKGEQGVVGTGDEVVVRVKEEIGVKVMVMRMDFWLYFCVYLCGATLGLVYLNNLGQIAESRGYPRASSLLSLSSSFGFFGRLVPSLLDNFFSRSKCMPSRPASIAALMAPMSASFFLLLNRTTISLYISTATIGVCTGAITSIAVSTTTDLFGMKNFSVNHNIVVANIPIGSFLFGGLAALVYRKQSSGRDGRCIGMECYQTTFIFWGCLCFIGTFLALILHARTKKFYSQRI</sequence>
<keyword evidence="4 6" id="KW-0472">Membrane</keyword>
<comment type="caution">
    <text evidence="10">The sequence shown here is derived from an EMBL/GenBank/DDBJ whole genome shotgun (WGS) entry which is preliminary data.</text>
</comment>
<evidence type="ECO:0000313" key="11">
    <source>
        <dbReference type="Proteomes" id="UP000593564"/>
    </source>
</evidence>
<protein>
    <recommendedName>
        <fullName evidence="12">Nodulin-like domain-containing protein</fullName>
    </recommendedName>
</protein>
<comment type="similarity">
    <text evidence="5">Belongs to the major facilitator superfamily. Phosphate:H(+) symporter (TC 2.A.1.9) family.</text>
</comment>
<proteinExistence type="inferred from homology"/>
<feature type="signal peptide" evidence="7">
    <location>
        <begin position="1"/>
        <end position="19"/>
    </location>
</feature>